<dbReference type="CDD" id="cd02440">
    <property type="entry name" value="AdoMet_MTases"/>
    <property type="match status" value="1"/>
</dbReference>
<proteinExistence type="inferred from homology"/>
<dbReference type="GO" id="GO:0008757">
    <property type="term" value="F:S-adenosylmethionine-dependent methyltransferase activity"/>
    <property type="evidence" value="ECO:0007669"/>
    <property type="project" value="InterPro"/>
</dbReference>
<dbReference type="AlphaFoldDB" id="A0A1C2PX70"/>
<evidence type="ECO:0000259" key="4">
    <source>
        <dbReference type="Pfam" id="PF08241"/>
    </source>
</evidence>
<dbReference type="EMBL" id="RFEW01000008">
    <property type="protein sequence ID" value="RSO59075.1"/>
    <property type="molecule type" value="Genomic_DNA"/>
</dbReference>
<dbReference type="Pfam" id="PF08241">
    <property type="entry name" value="Methyltransf_11"/>
    <property type="match status" value="1"/>
</dbReference>
<feature type="domain" description="Methyltransferase type 11" evidence="4">
    <location>
        <begin position="47"/>
        <end position="143"/>
    </location>
</feature>
<dbReference type="Gene3D" id="3.40.50.150">
    <property type="entry name" value="Vaccinia Virus protein VP39"/>
    <property type="match status" value="1"/>
</dbReference>
<gene>
    <name evidence="5" type="ORF">EA752_12135</name>
</gene>
<dbReference type="PANTHER" id="PTHR44942">
    <property type="entry name" value="METHYLTRANSF_11 DOMAIN-CONTAINING PROTEIN"/>
    <property type="match status" value="1"/>
</dbReference>
<keyword evidence="3" id="KW-0808">Transferase</keyword>
<dbReference type="InterPro" id="IPR051052">
    <property type="entry name" value="Diverse_substrate_MTase"/>
</dbReference>
<dbReference type="InterPro" id="IPR029063">
    <property type="entry name" value="SAM-dependent_MTases_sf"/>
</dbReference>
<accession>A0A1C2PX70</accession>
<dbReference type="PANTHER" id="PTHR44942:SF4">
    <property type="entry name" value="METHYLTRANSFERASE TYPE 11 DOMAIN-CONTAINING PROTEIN"/>
    <property type="match status" value="1"/>
</dbReference>
<evidence type="ECO:0000256" key="2">
    <source>
        <dbReference type="ARBA" id="ARBA00022603"/>
    </source>
</evidence>
<evidence type="ECO:0000256" key="3">
    <source>
        <dbReference type="ARBA" id="ARBA00022679"/>
    </source>
</evidence>
<dbReference type="RefSeq" id="WP_017386679.1">
    <property type="nucleotide sequence ID" value="NZ_BBTQ01000007.1"/>
</dbReference>
<comment type="caution">
    <text evidence="5">The sequence shown here is derived from an EMBL/GenBank/DDBJ whole genome shotgun (WGS) entry which is preliminary data.</text>
</comment>
<evidence type="ECO:0000313" key="5">
    <source>
        <dbReference type="EMBL" id="RSO59075.1"/>
    </source>
</evidence>
<comment type="similarity">
    <text evidence="1">Belongs to the methyltransferase superfamily.</text>
</comment>
<evidence type="ECO:0000313" key="6">
    <source>
        <dbReference type="Proteomes" id="UP000271320"/>
    </source>
</evidence>
<dbReference type="GO" id="GO:0032259">
    <property type="term" value="P:methylation"/>
    <property type="evidence" value="ECO:0007669"/>
    <property type="project" value="UniProtKB-KW"/>
</dbReference>
<organism evidence="5 6">
    <name type="scientific">Acinetobacter pittii</name>
    <name type="common">Acinetobacter genomosp. 3</name>
    <dbReference type="NCBI Taxonomy" id="48296"/>
    <lineage>
        <taxon>Bacteria</taxon>
        <taxon>Pseudomonadati</taxon>
        <taxon>Pseudomonadota</taxon>
        <taxon>Gammaproteobacteria</taxon>
        <taxon>Moraxellales</taxon>
        <taxon>Moraxellaceae</taxon>
        <taxon>Acinetobacter</taxon>
        <taxon>Acinetobacter calcoaceticus/baumannii complex</taxon>
    </lineage>
</organism>
<evidence type="ECO:0000256" key="1">
    <source>
        <dbReference type="ARBA" id="ARBA00008361"/>
    </source>
</evidence>
<reference evidence="5 6" key="1">
    <citation type="submission" date="2018-10" db="EMBL/GenBank/DDBJ databases">
        <title>GWAS and RNA-Seq identify cryptic mechanisms of antimicrobial resistance in Acinetobacter baumannii.</title>
        <authorList>
            <person name="Sahl J.W."/>
        </authorList>
    </citation>
    <scope>NUCLEOTIDE SEQUENCE [LARGE SCALE GENOMIC DNA]</scope>
    <source>
        <strain evidence="5 6">TG41884</strain>
    </source>
</reference>
<name>A0A1C2PX70_ACIPI</name>
<keyword evidence="2 5" id="KW-0489">Methyltransferase</keyword>
<dbReference type="Proteomes" id="UP000271320">
    <property type="component" value="Unassembled WGS sequence"/>
</dbReference>
<protein>
    <submittedName>
        <fullName evidence="5">SAM-dependent methyltransferase</fullName>
    </submittedName>
</protein>
<dbReference type="SUPFAM" id="SSF53335">
    <property type="entry name" value="S-adenosyl-L-methionine-dependent methyltransferases"/>
    <property type="match status" value="1"/>
</dbReference>
<dbReference type="InterPro" id="IPR013216">
    <property type="entry name" value="Methyltransf_11"/>
</dbReference>
<sequence length="255" mass="29261">MITQHDINQKQYQNKSLDYLNSQAHSEGIEFNKFINEVQKIEKAVVLDLGCGGGHVSYNVAPHADLVFAYDLSHEMLDTVSKAASQRKLKNIFVQQGIAEDMPFSDQQFDVVISRYSAHHWQHVPTAMKEVNRVLKPDGIVIFVDIISSSSPILDTFLQTIETIRDPSHVRNYSVKEWVYFIEDAGFDLVGLDKQTLSLDFDSWVKRMKTPEDQIKTLRYLQEGSSDLVKKYFKIQNDGSFESHVGYFVFKKLGF</sequence>